<evidence type="ECO:0000313" key="2">
    <source>
        <dbReference type="Proteomes" id="UP001196413"/>
    </source>
</evidence>
<dbReference type="EMBL" id="JAHQIW010000502">
    <property type="protein sequence ID" value="KAJ1348424.1"/>
    <property type="molecule type" value="Genomic_DNA"/>
</dbReference>
<accession>A0AAD5MIU9</accession>
<comment type="caution">
    <text evidence="1">The sequence shown here is derived from an EMBL/GenBank/DDBJ whole genome shotgun (WGS) entry which is preliminary data.</text>
</comment>
<dbReference type="Proteomes" id="UP001196413">
    <property type="component" value="Unassembled WGS sequence"/>
</dbReference>
<evidence type="ECO:0000313" key="1">
    <source>
        <dbReference type="EMBL" id="KAJ1348424.1"/>
    </source>
</evidence>
<gene>
    <name evidence="1" type="ORF">KIN20_003721</name>
</gene>
<organism evidence="1 2">
    <name type="scientific">Parelaphostrongylus tenuis</name>
    <name type="common">Meningeal worm</name>
    <dbReference type="NCBI Taxonomy" id="148309"/>
    <lineage>
        <taxon>Eukaryota</taxon>
        <taxon>Metazoa</taxon>
        <taxon>Ecdysozoa</taxon>
        <taxon>Nematoda</taxon>
        <taxon>Chromadorea</taxon>
        <taxon>Rhabditida</taxon>
        <taxon>Rhabditina</taxon>
        <taxon>Rhabditomorpha</taxon>
        <taxon>Strongyloidea</taxon>
        <taxon>Metastrongylidae</taxon>
        <taxon>Parelaphostrongylus</taxon>
    </lineage>
</organism>
<dbReference type="AlphaFoldDB" id="A0AAD5MIU9"/>
<protein>
    <submittedName>
        <fullName evidence="1">Uncharacterized protein</fullName>
    </submittedName>
</protein>
<sequence>MESNLLMLDGQFRSWSSNARCDLTHQHSQTHAFSTEVIANRSQRDVLLGPILSLCSKMIRQRVHGLFYETLMSPFRILSTSSSPQLDNDA</sequence>
<reference evidence="1" key="1">
    <citation type="submission" date="2021-06" db="EMBL/GenBank/DDBJ databases">
        <title>Parelaphostrongylus tenuis whole genome reference sequence.</title>
        <authorList>
            <person name="Garwood T.J."/>
            <person name="Larsen P.A."/>
            <person name="Fountain-Jones N.M."/>
            <person name="Garbe J.R."/>
            <person name="Macchietto M.G."/>
            <person name="Kania S.A."/>
            <person name="Gerhold R.W."/>
            <person name="Richards J.E."/>
            <person name="Wolf T.M."/>
        </authorList>
    </citation>
    <scope>NUCLEOTIDE SEQUENCE</scope>
    <source>
        <strain evidence="1">MNPRO001-30</strain>
        <tissue evidence="1">Meninges</tissue>
    </source>
</reference>
<keyword evidence="2" id="KW-1185">Reference proteome</keyword>
<proteinExistence type="predicted"/>
<name>A0AAD5MIU9_PARTN</name>